<dbReference type="Pfam" id="PF00722">
    <property type="entry name" value="Glyco_hydro_16"/>
    <property type="match status" value="1"/>
</dbReference>
<name>E4XGL2_OIKDI</name>
<dbReference type="GO" id="GO:0005975">
    <property type="term" value="P:carbohydrate metabolic process"/>
    <property type="evidence" value="ECO:0007669"/>
    <property type="project" value="InterPro"/>
</dbReference>
<feature type="compositionally biased region" description="Low complexity" evidence="2">
    <location>
        <begin position="81"/>
        <end position="94"/>
    </location>
</feature>
<evidence type="ECO:0000256" key="1">
    <source>
        <dbReference type="ARBA" id="ARBA00006865"/>
    </source>
</evidence>
<dbReference type="PANTHER" id="PTHR10963:SF55">
    <property type="entry name" value="GLYCOSIDE HYDROLASE FAMILY 16 PROTEIN"/>
    <property type="match status" value="1"/>
</dbReference>
<dbReference type="InterPro" id="IPR050546">
    <property type="entry name" value="Glycosyl_Hydrlase_16"/>
</dbReference>
<dbReference type="PROSITE" id="PS51762">
    <property type="entry name" value="GH16_2"/>
    <property type="match status" value="1"/>
</dbReference>
<evidence type="ECO:0000259" key="3">
    <source>
        <dbReference type="PROSITE" id="PS51762"/>
    </source>
</evidence>
<dbReference type="AlphaFoldDB" id="E4XGL2"/>
<organism evidence="4">
    <name type="scientific">Oikopleura dioica</name>
    <name type="common">Tunicate</name>
    <dbReference type="NCBI Taxonomy" id="34765"/>
    <lineage>
        <taxon>Eukaryota</taxon>
        <taxon>Metazoa</taxon>
        <taxon>Chordata</taxon>
        <taxon>Tunicata</taxon>
        <taxon>Appendicularia</taxon>
        <taxon>Copelata</taxon>
        <taxon>Oikopleuridae</taxon>
        <taxon>Oikopleura</taxon>
    </lineage>
</organism>
<dbReference type="InterPro" id="IPR000757">
    <property type="entry name" value="Beta-glucanase-like"/>
</dbReference>
<proteinExistence type="inferred from homology"/>
<dbReference type="Gene3D" id="2.60.120.200">
    <property type="match status" value="1"/>
</dbReference>
<evidence type="ECO:0000313" key="4">
    <source>
        <dbReference type="EMBL" id="CBY09810.1"/>
    </source>
</evidence>
<dbReference type="OrthoDB" id="4781at2759"/>
<dbReference type="InParanoid" id="E4XGL2"/>
<evidence type="ECO:0000313" key="5">
    <source>
        <dbReference type="Proteomes" id="UP000001307"/>
    </source>
</evidence>
<dbReference type="PANTHER" id="PTHR10963">
    <property type="entry name" value="GLYCOSYL HYDROLASE-RELATED"/>
    <property type="match status" value="1"/>
</dbReference>
<sequence length="495" mass="55448">MMKWHCHDPNAKGTIDMTLGNGPCTNAAWGTIGCCYQGDNGAGCNRDNLLSDADDMADYRFRTLEDCPGHDFFQEPRSVPTTTTTSTSTTTTETPGPWIVGETEVFYDNFTDYDTFRDQWIVEVTPDPHNNELQYYTDRKDNADIVDETLVLTAKRENFGHRQYTSGRVVSKYAFKYGKVEVVAKTPAGRGLWPAIWLLPEEEVYGGWPRSGEIDIFEGRGQNPQEMLSTIHFGPLWPNNQYLHGPNIQSDCDYTTDFHKWTLEWTPNELVYSFDDEVTYIQSLDTVIDSYYGNNWQQPFDQYFHIILNTAIGGDFVDGPDANDEWSYPEAEFQIDSIKITPFSDIIDPTQTTCESSANCDNCKPDTATCSGTNNYERYKLLSEPVNPVQCTANTAKSKTDLCWGMKWFCHDPNAQIPFNWGSMDVCNGKWETIGCCYSGDNGAGCNQASLSSDVSDLGAKVYEITGECSNRRGQDSSASIIKLGGDLSVSCEAI</sequence>
<gene>
    <name evidence="4" type="ORF">GSOID_T00010625001</name>
</gene>
<keyword evidence="5" id="KW-1185">Reference proteome</keyword>
<dbReference type="InterPro" id="IPR013320">
    <property type="entry name" value="ConA-like_dom_sf"/>
</dbReference>
<dbReference type="CDD" id="cd08023">
    <property type="entry name" value="GH16_laminarinase_like"/>
    <property type="match status" value="1"/>
</dbReference>
<dbReference type="SUPFAM" id="SSF49899">
    <property type="entry name" value="Concanavalin A-like lectins/glucanases"/>
    <property type="match status" value="1"/>
</dbReference>
<feature type="domain" description="GH16" evidence="3">
    <location>
        <begin position="89"/>
        <end position="346"/>
    </location>
</feature>
<accession>E4XGL2</accession>
<dbReference type="Proteomes" id="UP000001307">
    <property type="component" value="Unassembled WGS sequence"/>
</dbReference>
<dbReference type="PROSITE" id="PS51257">
    <property type="entry name" value="PROKAR_LIPOPROTEIN"/>
    <property type="match status" value="1"/>
</dbReference>
<dbReference type="EMBL" id="FN653048">
    <property type="protein sequence ID" value="CBY09810.1"/>
    <property type="molecule type" value="Genomic_DNA"/>
</dbReference>
<protein>
    <recommendedName>
        <fullName evidence="3">GH16 domain-containing protein</fullName>
    </recommendedName>
</protein>
<dbReference type="GO" id="GO:0004553">
    <property type="term" value="F:hydrolase activity, hydrolyzing O-glycosyl compounds"/>
    <property type="evidence" value="ECO:0007669"/>
    <property type="project" value="InterPro"/>
</dbReference>
<evidence type="ECO:0000256" key="2">
    <source>
        <dbReference type="SAM" id="MobiDB-lite"/>
    </source>
</evidence>
<feature type="region of interest" description="Disordered" evidence="2">
    <location>
        <begin position="72"/>
        <end position="95"/>
    </location>
</feature>
<reference evidence="4" key="1">
    <citation type="journal article" date="2010" name="Science">
        <title>Plasticity of animal genome architecture unmasked by rapid evolution of a pelagic tunicate.</title>
        <authorList>
            <person name="Denoeud F."/>
            <person name="Henriet S."/>
            <person name="Mungpakdee S."/>
            <person name="Aury J.M."/>
            <person name="Da Silva C."/>
            <person name="Brinkmann H."/>
            <person name="Mikhaleva J."/>
            <person name="Olsen L.C."/>
            <person name="Jubin C."/>
            <person name="Canestro C."/>
            <person name="Bouquet J.M."/>
            <person name="Danks G."/>
            <person name="Poulain J."/>
            <person name="Campsteijn C."/>
            <person name="Adamski M."/>
            <person name="Cross I."/>
            <person name="Yadetie F."/>
            <person name="Muffato M."/>
            <person name="Louis A."/>
            <person name="Butcher S."/>
            <person name="Tsagkogeorga G."/>
            <person name="Konrad A."/>
            <person name="Singh S."/>
            <person name="Jensen M.F."/>
            <person name="Cong E.H."/>
            <person name="Eikeseth-Otteraa H."/>
            <person name="Noel B."/>
            <person name="Anthouard V."/>
            <person name="Porcel B.M."/>
            <person name="Kachouri-Lafond R."/>
            <person name="Nishino A."/>
            <person name="Ugolini M."/>
            <person name="Chourrout P."/>
            <person name="Nishida H."/>
            <person name="Aasland R."/>
            <person name="Huzurbazar S."/>
            <person name="Westhof E."/>
            <person name="Delsuc F."/>
            <person name="Lehrach H."/>
            <person name="Reinhardt R."/>
            <person name="Weissenbach J."/>
            <person name="Roy S.W."/>
            <person name="Artiguenave F."/>
            <person name="Postlethwait J.H."/>
            <person name="Manak J.R."/>
            <person name="Thompson E.M."/>
            <person name="Jaillon O."/>
            <person name="Du Pasquier L."/>
            <person name="Boudinot P."/>
            <person name="Liberles D.A."/>
            <person name="Volff J.N."/>
            <person name="Philippe H."/>
            <person name="Lenhard B."/>
            <person name="Roest Crollius H."/>
            <person name="Wincker P."/>
            <person name="Chourrout D."/>
        </authorList>
    </citation>
    <scope>NUCLEOTIDE SEQUENCE [LARGE SCALE GENOMIC DNA]</scope>
</reference>
<comment type="similarity">
    <text evidence="1">Belongs to the glycosyl hydrolase 16 family.</text>
</comment>